<keyword evidence="6" id="KW-0560">Oxidoreductase</keyword>
<evidence type="ECO:0000256" key="5">
    <source>
        <dbReference type="ARBA" id="ARBA00022989"/>
    </source>
</evidence>
<evidence type="ECO:0000256" key="1">
    <source>
        <dbReference type="ARBA" id="ARBA00004141"/>
    </source>
</evidence>
<keyword evidence="3 12" id="KW-0812">Transmembrane</keyword>
<dbReference type="PANTHER" id="PTHR35457:SF1">
    <property type="entry name" value="HEME A SYNTHASE"/>
    <property type="match status" value="1"/>
</dbReference>
<evidence type="ECO:0000256" key="12">
    <source>
        <dbReference type="SAM" id="Phobius"/>
    </source>
</evidence>
<evidence type="ECO:0000256" key="10">
    <source>
        <dbReference type="ARBA" id="ARBA00023157"/>
    </source>
</evidence>
<feature type="transmembrane region" description="Helical" evidence="12">
    <location>
        <begin position="119"/>
        <end position="136"/>
    </location>
</feature>
<evidence type="ECO:0000256" key="8">
    <source>
        <dbReference type="ARBA" id="ARBA00023133"/>
    </source>
</evidence>
<sequence length="337" mass="37497">MISSNNRTDLVRFRTLALLTVLIIYLLILAGGIVRGTGSGMGCPDWPKCFGQWVPPTNINQLPPNYQEIYGAKLKGEVIFNPVKTWIEYINRLLGVLSGFFVFATLVSSIALFKRDSSLFWGSLAAFLLIGANGWLGSKVVSTELAQYLITAHLLLAIFVVFALLYVWVKANKESWSLSESVSSRHTRKIRNVAMAVIALTIIQLILGTEVRDQLDAVVKRLGYDNRQGWIDQLNWPFYVHRSFSLLVLGAHLYLIHIIQTAVKNGIVKTFGVILVVLVIFEIVTGAVMGYFAVPAFAQPIHILLAVMLVGIQFMIVLLTSQRATERVDKMVSLQSS</sequence>
<evidence type="ECO:0000313" key="14">
    <source>
        <dbReference type="Proteomes" id="UP000238375"/>
    </source>
</evidence>
<keyword evidence="2" id="KW-1003">Cell membrane</keyword>
<feature type="transmembrane region" description="Helical" evidence="12">
    <location>
        <begin position="190"/>
        <end position="207"/>
    </location>
</feature>
<proteinExistence type="predicted"/>
<feature type="transmembrane region" description="Helical" evidence="12">
    <location>
        <begin position="239"/>
        <end position="259"/>
    </location>
</feature>
<feature type="transmembrane region" description="Helical" evidence="12">
    <location>
        <begin position="148"/>
        <end position="169"/>
    </location>
</feature>
<comment type="pathway">
    <text evidence="11">Porphyrin-containing compound metabolism.</text>
</comment>
<comment type="caution">
    <text evidence="13">The sequence shown here is derived from an EMBL/GenBank/DDBJ whole genome shotgun (WGS) entry which is preliminary data.</text>
</comment>
<keyword evidence="10" id="KW-1015">Disulfide bond</keyword>
<dbReference type="OrthoDB" id="1447144at2"/>
<dbReference type="EMBL" id="PVTE01000002">
    <property type="protein sequence ID" value="PRY45422.1"/>
    <property type="molecule type" value="Genomic_DNA"/>
</dbReference>
<evidence type="ECO:0000256" key="2">
    <source>
        <dbReference type="ARBA" id="ARBA00022475"/>
    </source>
</evidence>
<evidence type="ECO:0000256" key="7">
    <source>
        <dbReference type="ARBA" id="ARBA00023004"/>
    </source>
</evidence>
<evidence type="ECO:0000313" key="13">
    <source>
        <dbReference type="EMBL" id="PRY45422.1"/>
    </source>
</evidence>
<keyword evidence="5 12" id="KW-1133">Transmembrane helix</keyword>
<keyword evidence="9 12" id="KW-0472">Membrane</keyword>
<keyword evidence="8" id="KW-0350">Heme biosynthesis</keyword>
<dbReference type="Pfam" id="PF02628">
    <property type="entry name" value="COX15-CtaA"/>
    <property type="match status" value="1"/>
</dbReference>
<keyword evidence="14" id="KW-1185">Reference proteome</keyword>
<dbReference type="GO" id="GO:0016491">
    <property type="term" value="F:oxidoreductase activity"/>
    <property type="evidence" value="ECO:0007669"/>
    <property type="project" value="UniProtKB-KW"/>
</dbReference>
<feature type="transmembrane region" description="Helical" evidence="12">
    <location>
        <begin position="271"/>
        <end position="294"/>
    </location>
</feature>
<dbReference type="RefSeq" id="WP_106136283.1">
    <property type="nucleotide sequence ID" value="NZ_PVTE01000002.1"/>
</dbReference>
<dbReference type="GO" id="GO:0046872">
    <property type="term" value="F:metal ion binding"/>
    <property type="evidence" value="ECO:0007669"/>
    <property type="project" value="UniProtKB-KW"/>
</dbReference>
<keyword evidence="7" id="KW-0408">Iron</keyword>
<dbReference type="InterPro" id="IPR050450">
    <property type="entry name" value="COX15/CtaA_HemeA_synthase"/>
</dbReference>
<evidence type="ECO:0000256" key="6">
    <source>
        <dbReference type="ARBA" id="ARBA00023002"/>
    </source>
</evidence>
<comment type="subcellular location">
    <subcellularLocation>
        <location evidence="1">Membrane</location>
        <topology evidence="1">Multi-pass membrane protein</topology>
    </subcellularLocation>
</comment>
<dbReference type="InterPro" id="IPR003780">
    <property type="entry name" value="COX15/CtaA_fam"/>
</dbReference>
<feature type="transmembrane region" description="Helical" evidence="12">
    <location>
        <begin position="12"/>
        <end position="34"/>
    </location>
</feature>
<evidence type="ECO:0000256" key="4">
    <source>
        <dbReference type="ARBA" id="ARBA00022723"/>
    </source>
</evidence>
<dbReference type="Proteomes" id="UP000238375">
    <property type="component" value="Unassembled WGS sequence"/>
</dbReference>
<dbReference type="AlphaFoldDB" id="A0A2T0TI92"/>
<evidence type="ECO:0000256" key="11">
    <source>
        <dbReference type="ARBA" id="ARBA00023444"/>
    </source>
</evidence>
<feature type="transmembrane region" description="Helical" evidence="12">
    <location>
        <begin position="89"/>
        <end position="112"/>
    </location>
</feature>
<reference evidence="13 14" key="1">
    <citation type="submission" date="2018-03" db="EMBL/GenBank/DDBJ databases">
        <title>Genomic Encyclopedia of Archaeal and Bacterial Type Strains, Phase II (KMG-II): from individual species to whole genera.</title>
        <authorList>
            <person name="Goeker M."/>
        </authorList>
    </citation>
    <scope>NUCLEOTIDE SEQUENCE [LARGE SCALE GENOMIC DNA]</scope>
    <source>
        <strain evidence="13 14">DSM 28354</strain>
    </source>
</reference>
<dbReference type="GO" id="GO:0006784">
    <property type="term" value="P:heme A biosynthetic process"/>
    <property type="evidence" value="ECO:0007669"/>
    <property type="project" value="InterPro"/>
</dbReference>
<name>A0A2T0TI92_9BACT</name>
<organism evidence="13 14">
    <name type="scientific">Spirosoma oryzae</name>
    <dbReference type="NCBI Taxonomy" id="1469603"/>
    <lineage>
        <taxon>Bacteria</taxon>
        <taxon>Pseudomonadati</taxon>
        <taxon>Bacteroidota</taxon>
        <taxon>Cytophagia</taxon>
        <taxon>Cytophagales</taxon>
        <taxon>Cytophagaceae</taxon>
        <taxon>Spirosoma</taxon>
    </lineage>
</organism>
<feature type="transmembrane region" description="Helical" evidence="12">
    <location>
        <begin position="300"/>
        <end position="321"/>
    </location>
</feature>
<accession>A0A2T0TI92</accession>
<dbReference type="PANTHER" id="PTHR35457">
    <property type="entry name" value="HEME A SYNTHASE"/>
    <property type="match status" value="1"/>
</dbReference>
<dbReference type="GO" id="GO:0016020">
    <property type="term" value="C:membrane"/>
    <property type="evidence" value="ECO:0007669"/>
    <property type="project" value="UniProtKB-SubCell"/>
</dbReference>
<keyword evidence="4" id="KW-0479">Metal-binding</keyword>
<gene>
    <name evidence="13" type="ORF">CLV58_102170</name>
</gene>
<protein>
    <submittedName>
        <fullName evidence="13">Cytochrome c oxidase assembly protein subunit 15</fullName>
    </submittedName>
</protein>
<evidence type="ECO:0000256" key="9">
    <source>
        <dbReference type="ARBA" id="ARBA00023136"/>
    </source>
</evidence>
<evidence type="ECO:0000256" key="3">
    <source>
        <dbReference type="ARBA" id="ARBA00022692"/>
    </source>
</evidence>